<reference evidence="1 2" key="1">
    <citation type="submission" date="2018-06" db="EMBL/GenBank/DDBJ databases">
        <title>Genomic Encyclopedia of Archaeal and Bacterial Type Strains, Phase II (KMG-II): from individual species to whole genera.</title>
        <authorList>
            <person name="Goeker M."/>
        </authorList>
    </citation>
    <scope>NUCLEOTIDE SEQUENCE [LARGE SCALE GENOMIC DNA]</scope>
    <source>
        <strain evidence="1 2">DSM 29821</strain>
    </source>
</reference>
<evidence type="ECO:0000313" key="2">
    <source>
        <dbReference type="Proteomes" id="UP000249819"/>
    </source>
</evidence>
<gene>
    <name evidence="1" type="ORF">CLV59_110205</name>
</gene>
<name>A0A327VN14_9BACT</name>
<dbReference type="Proteomes" id="UP000249819">
    <property type="component" value="Unassembled WGS sequence"/>
</dbReference>
<dbReference type="GO" id="GO:0019825">
    <property type="term" value="F:oxygen binding"/>
    <property type="evidence" value="ECO:0007669"/>
    <property type="project" value="InterPro"/>
</dbReference>
<dbReference type="InterPro" id="IPR009050">
    <property type="entry name" value="Globin-like_sf"/>
</dbReference>
<dbReference type="Gene3D" id="1.10.490.10">
    <property type="entry name" value="Globins"/>
    <property type="match status" value="1"/>
</dbReference>
<comment type="caution">
    <text evidence="1">The sequence shown here is derived from an EMBL/GenBank/DDBJ whole genome shotgun (WGS) entry which is preliminary data.</text>
</comment>
<organism evidence="1 2">
    <name type="scientific">Chitinophaga dinghuensis</name>
    <dbReference type="NCBI Taxonomy" id="1539050"/>
    <lineage>
        <taxon>Bacteria</taxon>
        <taxon>Pseudomonadati</taxon>
        <taxon>Bacteroidota</taxon>
        <taxon>Chitinophagia</taxon>
        <taxon>Chitinophagales</taxon>
        <taxon>Chitinophagaceae</taxon>
        <taxon>Chitinophaga</taxon>
    </lineage>
</organism>
<dbReference type="EMBL" id="QLMA01000010">
    <property type="protein sequence ID" value="RAJ75156.1"/>
    <property type="molecule type" value="Genomic_DNA"/>
</dbReference>
<accession>A0A327VN14</accession>
<dbReference type="RefSeq" id="WP_211324028.1">
    <property type="nucleotide sequence ID" value="NZ_QLMA01000010.1"/>
</dbReference>
<dbReference type="InterPro" id="IPR012292">
    <property type="entry name" value="Globin/Proto"/>
</dbReference>
<sequence length="145" mass="16843">MERREIKTREDIELLVNSFYDKVQQDEVIGFIFKDIAKVDWARHLPTMYNFWESLLLESGSYRGNAMEPHFRINKKIPLEAAHFQRWIQLFEATVNKLFTGETAALAITRAKSIGEILLFKMNSINHPDPNNKKIPLVNPGNQKG</sequence>
<evidence type="ECO:0000313" key="1">
    <source>
        <dbReference type="EMBL" id="RAJ75156.1"/>
    </source>
</evidence>
<proteinExistence type="predicted"/>
<keyword evidence="2" id="KW-1185">Reference proteome</keyword>
<dbReference type="SUPFAM" id="SSF46458">
    <property type="entry name" value="Globin-like"/>
    <property type="match status" value="1"/>
</dbReference>
<protein>
    <submittedName>
        <fullName evidence="1">Hemoglobin</fullName>
    </submittedName>
</protein>
<dbReference type="GO" id="GO:0020037">
    <property type="term" value="F:heme binding"/>
    <property type="evidence" value="ECO:0007669"/>
    <property type="project" value="InterPro"/>
</dbReference>
<dbReference type="AlphaFoldDB" id="A0A327VN14"/>
<dbReference type="CDD" id="cd08916">
    <property type="entry name" value="TrHb3_P"/>
    <property type="match status" value="1"/>
</dbReference>